<evidence type="ECO:0000313" key="3">
    <source>
        <dbReference type="Proteomes" id="UP000051686"/>
    </source>
</evidence>
<dbReference type="Proteomes" id="UP000051686">
    <property type="component" value="Unassembled WGS sequence"/>
</dbReference>
<dbReference type="RefSeq" id="WP_057896537.1">
    <property type="nucleotide sequence ID" value="NZ_AZEH01000039.1"/>
</dbReference>
<dbReference type="PATRIC" id="fig|1423777.3.peg.1764"/>
<feature type="domain" description="HTH merR-type" evidence="1">
    <location>
        <begin position="29"/>
        <end position="88"/>
    </location>
</feature>
<gene>
    <name evidence="2" type="ORF">FD46_GL001710</name>
</gene>
<dbReference type="STRING" id="1423777.FD46_GL001710"/>
<dbReference type="GO" id="GO:0006355">
    <property type="term" value="P:regulation of DNA-templated transcription"/>
    <property type="evidence" value="ECO:0007669"/>
    <property type="project" value="InterPro"/>
</dbReference>
<comment type="caution">
    <text evidence="2">The sequence shown here is derived from an EMBL/GenBank/DDBJ whole genome shotgun (WGS) entry which is preliminary data.</text>
</comment>
<dbReference type="OrthoDB" id="9806513at2"/>
<proteinExistence type="predicted"/>
<keyword evidence="3" id="KW-1185">Reference proteome</keyword>
<evidence type="ECO:0000259" key="1">
    <source>
        <dbReference type="Pfam" id="PF13411"/>
    </source>
</evidence>
<evidence type="ECO:0000313" key="2">
    <source>
        <dbReference type="EMBL" id="KRL04578.1"/>
    </source>
</evidence>
<dbReference type="EMBL" id="AZEH01000039">
    <property type="protein sequence ID" value="KRL04578.1"/>
    <property type="molecule type" value="Genomic_DNA"/>
</dbReference>
<dbReference type="SUPFAM" id="SSF46955">
    <property type="entry name" value="Putative DNA-binding domain"/>
    <property type="match status" value="1"/>
</dbReference>
<dbReference type="InterPro" id="IPR009061">
    <property type="entry name" value="DNA-bd_dom_put_sf"/>
</dbReference>
<dbReference type="Gene3D" id="1.10.1660.10">
    <property type="match status" value="1"/>
</dbReference>
<dbReference type="InterPro" id="IPR000551">
    <property type="entry name" value="MerR-type_HTH_dom"/>
</dbReference>
<sequence>MIEDQVIQFSDFKEFSHDIIRDDNVYLGISELSLATGVPQNQLRYWNERGYIHSVADMKLKFCFNTILLVRGIKLFQKRGFTLSAAVKKASVYTDMTAKIKKMLSTRITTITNNDDTTEIDLGVFDPQPDKRLVVKIKDDSTLFELK</sequence>
<organism evidence="2 3">
    <name type="scientific">Liquorilactobacillus oeni DSM 19972</name>
    <dbReference type="NCBI Taxonomy" id="1423777"/>
    <lineage>
        <taxon>Bacteria</taxon>
        <taxon>Bacillati</taxon>
        <taxon>Bacillota</taxon>
        <taxon>Bacilli</taxon>
        <taxon>Lactobacillales</taxon>
        <taxon>Lactobacillaceae</taxon>
        <taxon>Liquorilactobacillus</taxon>
    </lineage>
</organism>
<dbReference type="GO" id="GO:0003677">
    <property type="term" value="F:DNA binding"/>
    <property type="evidence" value="ECO:0007669"/>
    <property type="project" value="InterPro"/>
</dbReference>
<dbReference type="Pfam" id="PF13411">
    <property type="entry name" value="MerR_1"/>
    <property type="match status" value="1"/>
</dbReference>
<name>A0A0R1MH93_9LACO</name>
<protein>
    <recommendedName>
        <fullName evidence="1">HTH merR-type domain-containing protein</fullName>
    </recommendedName>
</protein>
<accession>A0A0R1MH93</accession>
<dbReference type="AlphaFoldDB" id="A0A0R1MH93"/>
<reference evidence="2 3" key="1">
    <citation type="journal article" date="2015" name="Genome Announc.">
        <title>Expanding the biotechnology potential of lactobacilli through comparative genomics of 213 strains and associated genera.</title>
        <authorList>
            <person name="Sun Z."/>
            <person name="Harris H.M."/>
            <person name="McCann A."/>
            <person name="Guo C."/>
            <person name="Argimon S."/>
            <person name="Zhang W."/>
            <person name="Yang X."/>
            <person name="Jeffery I.B."/>
            <person name="Cooney J.C."/>
            <person name="Kagawa T.F."/>
            <person name="Liu W."/>
            <person name="Song Y."/>
            <person name="Salvetti E."/>
            <person name="Wrobel A."/>
            <person name="Rasinkangas P."/>
            <person name="Parkhill J."/>
            <person name="Rea M.C."/>
            <person name="O'Sullivan O."/>
            <person name="Ritari J."/>
            <person name="Douillard F.P."/>
            <person name="Paul Ross R."/>
            <person name="Yang R."/>
            <person name="Briner A.E."/>
            <person name="Felis G.E."/>
            <person name="de Vos W.M."/>
            <person name="Barrangou R."/>
            <person name="Klaenhammer T.R."/>
            <person name="Caufield P.W."/>
            <person name="Cui Y."/>
            <person name="Zhang H."/>
            <person name="O'Toole P.W."/>
        </authorList>
    </citation>
    <scope>NUCLEOTIDE SEQUENCE [LARGE SCALE GENOMIC DNA]</scope>
    <source>
        <strain evidence="2 3">DSM 19972</strain>
    </source>
</reference>